<dbReference type="Proteomes" id="UP000694844">
    <property type="component" value="Chromosome 7"/>
</dbReference>
<keyword evidence="1" id="KW-1185">Reference proteome</keyword>
<name>A0A8B8AUE0_CRAVI</name>
<dbReference type="GeneID" id="111105067"/>
<organism evidence="1 2">
    <name type="scientific">Crassostrea virginica</name>
    <name type="common">Eastern oyster</name>
    <dbReference type="NCBI Taxonomy" id="6565"/>
    <lineage>
        <taxon>Eukaryota</taxon>
        <taxon>Metazoa</taxon>
        <taxon>Spiralia</taxon>
        <taxon>Lophotrochozoa</taxon>
        <taxon>Mollusca</taxon>
        <taxon>Bivalvia</taxon>
        <taxon>Autobranchia</taxon>
        <taxon>Pteriomorphia</taxon>
        <taxon>Ostreida</taxon>
        <taxon>Ostreoidea</taxon>
        <taxon>Ostreidae</taxon>
        <taxon>Crassostrea</taxon>
    </lineage>
</organism>
<dbReference type="RefSeq" id="XP_022294947.1">
    <property type="nucleotide sequence ID" value="XM_022439239.1"/>
</dbReference>
<dbReference type="AlphaFoldDB" id="A0A8B8AUE0"/>
<proteinExistence type="predicted"/>
<evidence type="ECO:0000313" key="2">
    <source>
        <dbReference type="RefSeq" id="XP_022294947.1"/>
    </source>
</evidence>
<dbReference type="KEGG" id="cvn:111105067"/>
<accession>A0A8B8AUE0</accession>
<evidence type="ECO:0000313" key="1">
    <source>
        <dbReference type="Proteomes" id="UP000694844"/>
    </source>
</evidence>
<reference evidence="2" key="1">
    <citation type="submission" date="2025-08" db="UniProtKB">
        <authorList>
            <consortium name="RefSeq"/>
        </authorList>
    </citation>
    <scope>IDENTIFICATION</scope>
    <source>
        <tissue evidence="2">Whole sample</tissue>
    </source>
</reference>
<gene>
    <name evidence="2" type="primary">LOC111105067</name>
</gene>
<sequence length="121" mass="13620">MYGHSQRLSQLQYIVGLSLDRCGLTKEGLQLMHDLGLCVSPRSVLRKKKELVAEQEEKIKSTVTAFVKNCEKSASKDDTVSSQTIQVNSQEKATAATTLLQDLDHSRTDIVIEYQNFNILY</sequence>
<protein>
    <submittedName>
        <fullName evidence="2">Uncharacterized protein LOC111105067</fullName>
    </submittedName>
</protein>